<keyword evidence="10" id="KW-1185">Reference proteome</keyword>
<comment type="cofactor">
    <cofactor evidence="6">
        <name>heme c</name>
        <dbReference type="ChEBI" id="CHEBI:61717"/>
    </cofactor>
    <text evidence="6">Binds 4 heme c groups covalently per monomer.</text>
</comment>
<protein>
    <submittedName>
        <fullName evidence="9">Cytochrome c7</fullName>
    </submittedName>
</protein>
<dbReference type="InterPro" id="IPR002322">
    <property type="entry name" value="Cyt_c_III"/>
</dbReference>
<dbReference type="Pfam" id="PF02085">
    <property type="entry name" value="Cytochrom_CIII"/>
    <property type="match status" value="1"/>
</dbReference>
<dbReference type="PRINTS" id="PR00609">
    <property type="entry name" value="CYTOCHROMEC3"/>
</dbReference>
<feature type="binding site" description="axial binding residue" evidence="6">
    <location>
        <position position="58"/>
    </location>
    <ligand>
        <name>heme c</name>
        <dbReference type="ChEBI" id="CHEBI:61717"/>
        <label>1</label>
    </ligand>
    <ligandPart>
        <name>Fe</name>
        <dbReference type="ChEBI" id="CHEBI:18248"/>
    </ligandPart>
</feature>
<dbReference type="RefSeq" id="WP_175469609.1">
    <property type="nucleotide sequence ID" value="NZ_FMUX01000005.1"/>
</dbReference>
<gene>
    <name evidence="9" type="ORF">SAMN05216233_105208</name>
</gene>
<evidence type="ECO:0000256" key="5">
    <source>
        <dbReference type="ARBA" id="ARBA00023004"/>
    </source>
</evidence>
<evidence type="ECO:0000313" key="9">
    <source>
        <dbReference type="EMBL" id="SCY22718.1"/>
    </source>
</evidence>
<dbReference type="InterPro" id="IPR036280">
    <property type="entry name" value="Multihaem_cyt_sf"/>
</dbReference>
<evidence type="ECO:0000256" key="6">
    <source>
        <dbReference type="PIRSR" id="PIRSR602322-1"/>
    </source>
</evidence>
<keyword evidence="3 6" id="KW-0479">Metal-binding</keyword>
<feature type="binding site" description="axial binding residue" evidence="6">
    <location>
        <position position="45"/>
    </location>
    <ligand>
        <name>heme c</name>
        <dbReference type="ChEBI" id="CHEBI:61717"/>
        <label>1</label>
    </ligand>
    <ligandPart>
        <name>Fe</name>
        <dbReference type="ChEBI" id="CHEBI:18248"/>
    </ligandPart>
</feature>
<feature type="binding site" description="axial binding residue" evidence="6">
    <location>
        <position position="121"/>
    </location>
    <ligand>
        <name>heme c</name>
        <dbReference type="ChEBI" id="CHEBI:61717"/>
        <label>1</label>
    </ligand>
    <ligandPart>
        <name>Fe</name>
        <dbReference type="ChEBI" id="CHEBI:18248"/>
    </ligandPart>
</feature>
<dbReference type="Gene3D" id="3.90.10.10">
    <property type="entry name" value="Cytochrome C3"/>
    <property type="match status" value="1"/>
</dbReference>
<evidence type="ECO:0000256" key="1">
    <source>
        <dbReference type="ARBA" id="ARBA00022448"/>
    </source>
</evidence>
<reference evidence="9 10" key="1">
    <citation type="submission" date="2016-10" db="EMBL/GenBank/DDBJ databases">
        <authorList>
            <person name="de Groot N.N."/>
        </authorList>
    </citation>
    <scope>NUCLEOTIDE SEQUENCE [LARGE SCALE GENOMIC DNA]</scope>
    <source>
        <strain evidence="9 10">AA1</strain>
    </source>
</reference>
<feature type="binding site" description="axial binding residue" evidence="6">
    <location>
        <position position="118"/>
    </location>
    <ligand>
        <name>heme c</name>
        <dbReference type="ChEBI" id="CHEBI:61717"/>
        <label>3</label>
    </ligand>
    <ligandPart>
        <name>Fe</name>
        <dbReference type="ChEBI" id="CHEBI:18248"/>
    </ligandPart>
</feature>
<keyword evidence="1" id="KW-0813">Transport</keyword>
<evidence type="ECO:0000256" key="4">
    <source>
        <dbReference type="ARBA" id="ARBA00022982"/>
    </source>
</evidence>
<dbReference type="STRING" id="419481.SAMN05216233_105208"/>
<feature type="binding site" description="axial binding residue" evidence="6">
    <location>
        <position position="132"/>
    </location>
    <ligand>
        <name>heme c</name>
        <dbReference type="ChEBI" id="CHEBI:61717"/>
        <label>1</label>
    </ligand>
    <ligandPart>
        <name>Fe</name>
        <dbReference type="ChEBI" id="CHEBI:18248"/>
    </ligandPart>
</feature>
<keyword evidence="5 6" id="KW-0408">Iron</keyword>
<dbReference type="EMBL" id="FMUX01000005">
    <property type="protein sequence ID" value="SCY22718.1"/>
    <property type="molecule type" value="Genomic_DNA"/>
</dbReference>
<dbReference type="Proteomes" id="UP000198870">
    <property type="component" value="Unassembled WGS sequence"/>
</dbReference>
<dbReference type="SUPFAM" id="SSF48695">
    <property type="entry name" value="Multiheme cytochromes"/>
    <property type="match status" value="1"/>
</dbReference>
<evidence type="ECO:0000256" key="2">
    <source>
        <dbReference type="ARBA" id="ARBA00022617"/>
    </source>
</evidence>
<keyword evidence="7" id="KW-0732">Signal</keyword>
<feature type="binding site" description="axial binding residue" evidence="6">
    <location>
        <position position="48"/>
    </location>
    <ligand>
        <name>heme c</name>
        <dbReference type="ChEBI" id="CHEBI:61717"/>
        <label>1</label>
    </ligand>
    <ligandPart>
        <name>Fe</name>
        <dbReference type="ChEBI" id="CHEBI:18248"/>
    </ligandPart>
</feature>
<feature type="binding site" description="axial binding residue" evidence="6">
    <location>
        <position position="55"/>
    </location>
    <ligand>
        <name>heme c</name>
        <dbReference type="ChEBI" id="CHEBI:61717"/>
        <label>1</label>
    </ligand>
    <ligandPart>
        <name>Fe</name>
        <dbReference type="ChEBI" id="CHEBI:18248"/>
    </ligandPart>
</feature>
<dbReference type="InterPro" id="IPR020942">
    <property type="entry name" value="Cyt_c_III_dom"/>
</dbReference>
<feature type="signal peptide" evidence="7">
    <location>
        <begin position="1"/>
        <end position="30"/>
    </location>
</feature>
<dbReference type="CDD" id="cd08168">
    <property type="entry name" value="Cytochrom_C3"/>
    <property type="match status" value="1"/>
</dbReference>
<evidence type="ECO:0000256" key="3">
    <source>
        <dbReference type="ARBA" id="ARBA00022723"/>
    </source>
</evidence>
<feature type="domain" description="Class III cytochrome C" evidence="8">
    <location>
        <begin position="30"/>
        <end position="108"/>
    </location>
</feature>
<keyword evidence="2 6" id="KW-0349">Heme</keyword>
<feature type="binding site" description="axial binding residue" evidence="6">
    <location>
        <position position="135"/>
    </location>
    <ligand>
        <name>heme c</name>
        <dbReference type="ChEBI" id="CHEBI:61717"/>
        <label>1</label>
    </ligand>
    <ligandPart>
        <name>Fe</name>
        <dbReference type="ChEBI" id="CHEBI:18248"/>
    </ligandPart>
</feature>
<dbReference type="GO" id="GO:0009055">
    <property type="term" value="F:electron transfer activity"/>
    <property type="evidence" value="ECO:0007669"/>
    <property type="project" value="InterPro"/>
</dbReference>
<evidence type="ECO:0000256" key="7">
    <source>
        <dbReference type="SAM" id="SignalP"/>
    </source>
</evidence>
<feature type="binding site" description="axial binding residue" evidence="6">
    <location>
        <position position="60"/>
    </location>
    <ligand>
        <name>heme c</name>
        <dbReference type="ChEBI" id="CHEBI:61717"/>
        <label>1</label>
    </ligand>
    <ligandPart>
        <name>Fe</name>
        <dbReference type="ChEBI" id="CHEBI:18248"/>
    </ligandPart>
</feature>
<evidence type="ECO:0000313" key="10">
    <source>
        <dbReference type="Proteomes" id="UP000198870"/>
    </source>
</evidence>
<dbReference type="GO" id="GO:0020037">
    <property type="term" value="F:heme binding"/>
    <property type="evidence" value="ECO:0007669"/>
    <property type="project" value="InterPro"/>
</dbReference>
<dbReference type="AlphaFoldDB" id="A0A1G5E886"/>
<feature type="binding site" description="covalent" evidence="6">
    <location>
        <position position="136"/>
    </location>
    <ligand>
        <name>heme c</name>
        <dbReference type="ChEBI" id="CHEBI:61717"/>
        <label>4</label>
    </ligand>
</feature>
<accession>A0A1G5E886</accession>
<evidence type="ECO:0000259" key="8">
    <source>
        <dbReference type="Pfam" id="PF02085"/>
    </source>
</evidence>
<organism evidence="9 10">
    <name type="scientific">Desulfoluna spongiiphila</name>
    <dbReference type="NCBI Taxonomy" id="419481"/>
    <lineage>
        <taxon>Bacteria</taxon>
        <taxon>Pseudomonadati</taxon>
        <taxon>Thermodesulfobacteriota</taxon>
        <taxon>Desulfobacteria</taxon>
        <taxon>Desulfobacterales</taxon>
        <taxon>Desulfolunaceae</taxon>
        <taxon>Desulfoluna</taxon>
    </lineage>
</organism>
<feature type="binding site" description="axial binding residue" evidence="6">
    <location>
        <position position="59"/>
    </location>
    <ligand>
        <name>heme c</name>
        <dbReference type="ChEBI" id="CHEBI:61717"/>
        <label>1</label>
    </ligand>
    <ligandPart>
        <name>Fe</name>
        <dbReference type="ChEBI" id="CHEBI:18248"/>
    </ligandPart>
</feature>
<dbReference type="GO" id="GO:0046872">
    <property type="term" value="F:metal ion binding"/>
    <property type="evidence" value="ECO:0007669"/>
    <property type="project" value="UniProtKB-KW"/>
</dbReference>
<proteinExistence type="predicted"/>
<sequence>MDKIRTRSCVTSFFMLAALALCPVAPTAGAAEADAKQRPSVSFPHEMHFDVAEDCLSCHHDYQDGENVLDEDLLMETEPEETMVLNSMDREELSAVSCVSCHGDDAKTGPMDAFHNQCISCHEAEKAGPVMCGECHVRP</sequence>
<feature type="chain" id="PRO_5011666073" evidence="7">
    <location>
        <begin position="31"/>
        <end position="139"/>
    </location>
</feature>
<feature type="binding site" description="axial binding residue" evidence="6">
    <location>
        <position position="122"/>
    </location>
    <ligand>
        <name>heme c</name>
        <dbReference type="ChEBI" id="CHEBI:61717"/>
        <label>1</label>
    </ligand>
    <ligandPart>
        <name>Fe</name>
        <dbReference type="ChEBI" id="CHEBI:18248"/>
    </ligandPart>
</feature>
<name>A0A1G5E886_9BACT</name>
<keyword evidence="4" id="KW-0249">Electron transport</keyword>